<keyword evidence="2" id="KW-1185">Reference proteome</keyword>
<dbReference type="EMBL" id="CALSDN010000004">
    <property type="protein sequence ID" value="CAH6720741.1"/>
    <property type="molecule type" value="Genomic_DNA"/>
</dbReference>
<dbReference type="Proteomes" id="UP001152531">
    <property type="component" value="Unassembled WGS sequence"/>
</dbReference>
<accession>A0ACA9Y776</accession>
<protein>
    <submittedName>
        <fullName evidence="1">Uncharacterized protein</fullName>
    </submittedName>
</protein>
<gene>
    <name evidence="1" type="ORF">CLIB1444_04S06854</name>
</gene>
<evidence type="ECO:0000313" key="2">
    <source>
        <dbReference type="Proteomes" id="UP001152531"/>
    </source>
</evidence>
<evidence type="ECO:0000313" key="1">
    <source>
        <dbReference type="EMBL" id="CAH6720741.1"/>
    </source>
</evidence>
<name>A0ACA9Y776_9ASCO</name>
<proteinExistence type="predicted"/>
<reference evidence="1" key="1">
    <citation type="submission" date="2022-06" db="EMBL/GenBank/DDBJ databases">
        <authorList>
            <person name="Legras J.-L."/>
            <person name="Devillers H."/>
            <person name="Grondin C."/>
        </authorList>
    </citation>
    <scope>NUCLEOTIDE SEQUENCE</scope>
    <source>
        <strain evidence="1">CLIB 1444</strain>
    </source>
</reference>
<sequence>MKIVLVILLFNAIVYGLNPENVNDLVKRIEQLNDVELYDLSMKLKRFEGLEIRADKAEEDKDDKDDSNDSNDSNDNKKHKKTKVLDMLVIRIIIGIGAFFFINVVVITIHHIYMLASSSEKNYRSIERTLSPF</sequence>
<comment type="caution">
    <text evidence="1">The sequence shown here is derived from an EMBL/GenBank/DDBJ whole genome shotgun (WGS) entry which is preliminary data.</text>
</comment>
<organism evidence="1 2">
    <name type="scientific">[Candida] jaroonii</name>
    <dbReference type="NCBI Taxonomy" id="467808"/>
    <lineage>
        <taxon>Eukaryota</taxon>
        <taxon>Fungi</taxon>
        <taxon>Dikarya</taxon>
        <taxon>Ascomycota</taxon>
        <taxon>Saccharomycotina</taxon>
        <taxon>Pichiomycetes</taxon>
        <taxon>Debaryomycetaceae</taxon>
        <taxon>Yamadazyma</taxon>
    </lineage>
</organism>